<organism evidence="2 3">
    <name type="scientific">Nakamurella multipartita (strain ATCC 700099 / DSM 44233 / CIP 104796 / JCM 9543 / NBRC 105858 / Y-104)</name>
    <name type="common">Microsphaera multipartita</name>
    <dbReference type="NCBI Taxonomy" id="479431"/>
    <lineage>
        <taxon>Bacteria</taxon>
        <taxon>Bacillati</taxon>
        <taxon>Actinomycetota</taxon>
        <taxon>Actinomycetes</taxon>
        <taxon>Nakamurellales</taxon>
        <taxon>Nakamurellaceae</taxon>
        <taxon>Nakamurella</taxon>
    </lineage>
</organism>
<dbReference type="STRING" id="479431.Namu_1065"/>
<evidence type="ECO:0000313" key="2">
    <source>
        <dbReference type="EMBL" id="ACV77473.1"/>
    </source>
</evidence>
<dbReference type="RefSeq" id="WP_015746387.1">
    <property type="nucleotide sequence ID" value="NC_013235.1"/>
</dbReference>
<evidence type="ECO:0000256" key="1">
    <source>
        <dbReference type="SAM" id="Phobius"/>
    </source>
</evidence>
<sequence precursor="true">MIGPIGRGLPWQAVRAVLLAVITVGFSVAAHGAAGGAVPTGGALALLTGLSAVVALPILLRWRSPAALVPLLTATQGALHPAFGVLSGGSAGVHDAHAADLSAAGAPGSVAMLAAHLAAGLVAAALVVLVDRLLRAAYLGRCALPRPPRPAPPAVRRVAGPVRARPAWVAVAAELRHSAPRRGPPLLLSS</sequence>
<feature type="transmembrane region" description="Helical" evidence="1">
    <location>
        <begin position="67"/>
        <end position="89"/>
    </location>
</feature>
<dbReference type="AlphaFoldDB" id="C8XBL1"/>
<keyword evidence="1" id="KW-1133">Transmembrane helix</keyword>
<feature type="transmembrane region" description="Helical" evidence="1">
    <location>
        <begin position="109"/>
        <end position="130"/>
    </location>
</feature>
<dbReference type="KEGG" id="nml:Namu_1065"/>
<dbReference type="EMBL" id="CP001737">
    <property type="protein sequence ID" value="ACV77473.1"/>
    <property type="molecule type" value="Genomic_DNA"/>
</dbReference>
<keyword evidence="1" id="KW-0812">Transmembrane</keyword>
<proteinExistence type="predicted"/>
<feature type="transmembrane region" description="Helical" evidence="1">
    <location>
        <begin position="40"/>
        <end position="60"/>
    </location>
</feature>
<dbReference type="InParanoid" id="C8XBL1"/>
<reference evidence="3" key="1">
    <citation type="submission" date="2009-09" db="EMBL/GenBank/DDBJ databases">
        <title>The complete genome of Nakamurella multipartita DSM 44233.</title>
        <authorList>
            <consortium name="US DOE Joint Genome Institute (JGI-PGF)"/>
            <person name="Lucas S."/>
            <person name="Copeland A."/>
            <person name="Lapidus A."/>
            <person name="Glavina del Rio T."/>
            <person name="Dalin E."/>
            <person name="Tice H."/>
            <person name="Bruce D."/>
            <person name="Goodwin L."/>
            <person name="Pitluck S."/>
            <person name="Kyrpides N."/>
            <person name="Mavromatis K."/>
            <person name="Ivanova N."/>
            <person name="Ovchinnikova G."/>
            <person name="Sims D."/>
            <person name="Meincke L."/>
            <person name="Brettin T."/>
            <person name="Detter J.C."/>
            <person name="Han C."/>
            <person name="Larimer F."/>
            <person name="Land M."/>
            <person name="Hauser L."/>
            <person name="Markowitz V."/>
            <person name="Cheng J.-F."/>
            <person name="Hugenholtz P."/>
            <person name="Woyke T."/>
            <person name="Wu D."/>
            <person name="Klenk H.-P."/>
            <person name="Eisen J.A."/>
        </authorList>
    </citation>
    <scope>NUCLEOTIDE SEQUENCE [LARGE SCALE GENOMIC DNA]</scope>
    <source>
        <strain evidence="3">ATCC 700099 / DSM 44233 / CIP 104796 / JCM 9543 / NBRC 105858 / Y-104</strain>
    </source>
</reference>
<evidence type="ECO:0000313" key="3">
    <source>
        <dbReference type="Proteomes" id="UP000002218"/>
    </source>
</evidence>
<gene>
    <name evidence="2" type="ordered locus">Namu_1065</name>
</gene>
<dbReference type="HOGENOM" id="CLU_1426612_0_0_11"/>
<protein>
    <submittedName>
        <fullName evidence="2">Uncharacterized protein</fullName>
    </submittedName>
</protein>
<keyword evidence="3" id="KW-1185">Reference proteome</keyword>
<name>C8XBL1_NAKMY</name>
<reference evidence="2 3" key="2">
    <citation type="journal article" date="2010" name="Stand. Genomic Sci.">
        <title>Complete genome sequence of Nakamurella multipartita type strain (Y-104).</title>
        <authorList>
            <person name="Tice H."/>
            <person name="Mayilraj S."/>
            <person name="Sims D."/>
            <person name="Lapidus A."/>
            <person name="Nolan M."/>
            <person name="Lucas S."/>
            <person name="Glavina Del Rio T."/>
            <person name="Copeland A."/>
            <person name="Cheng J.F."/>
            <person name="Meincke L."/>
            <person name="Bruce D."/>
            <person name="Goodwin L."/>
            <person name="Pitluck S."/>
            <person name="Ivanova N."/>
            <person name="Mavromatis K."/>
            <person name="Ovchinnikova G."/>
            <person name="Pati A."/>
            <person name="Chen A."/>
            <person name="Palaniappan K."/>
            <person name="Land M."/>
            <person name="Hauser L."/>
            <person name="Chang Y.J."/>
            <person name="Jeffries C.D."/>
            <person name="Detter J.C."/>
            <person name="Brettin T."/>
            <person name="Rohde M."/>
            <person name="Goker M."/>
            <person name="Bristow J."/>
            <person name="Eisen J.A."/>
            <person name="Markowitz V."/>
            <person name="Hugenholtz P."/>
            <person name="Kyrpides N.C."/>
            <person name="Klenk H.P."/>
            <person name="Chen F."/>
        </authorList>
    </citation>
    <scope>NUCLEOTIDE SEQUENCE [LARGE SCALE GENOMIC DNA]</scope>
    <source>
        <strain evidence="3">ATCC 700099 / DSM 44233 / CIP 104796 / JCM 9543 / NBRC 105858 / Y-104</strain>
    </source>
</reference>
<dbReference type="Proteomes" id="UP000002218">
    <property type="component" value="Chromosome"/>
</dbReference>
<feature type="transmembrane region" description="Helical" evidence="1">
    <location>
        <begin position="12"/>
        <end position="34"/>
    </location>
</feature>
<accession>C8XBL1</accession>
<keyword evidence="1" id="KW-0472">Membrane</keyword>